<dbReference type="Pfam" id="PF04536">
    <property type="entry name" value="TPM_phosphatase"/>
    <property type="match status" value="1"/>
</dbReference>
<gene>
    <name evidence="4" type="ORF">LPTSP3_g09710</name>
</gene>
<keyword evidence="2" id="KW-1133">Transmembrane helix</keyword>
<keyword evidence="2" id="KW-0472">Membrane</keyword>
<organism evidence="4 5">
    <name type="scientific">Leptospira kobayashii</name>
    <dbReference type="NCBI Taxonomy" id="1917830"/>
    <lineage>
        <taxon>Bacteria</taxon>
        <taxon>Pseudomonadati</taxon>
        <taxon>Spirochaetota</taxon>
        <taxon>Spirochaetia</taxon>
        <taxon>Leptospirales</taxon>
        <taxon>Leptospiraceae</taxon>
        <taxon>Leptospira</taxon>
    </lineage>
</organism>
<dbReference type="Proteomes" id="UP000245263">
    <property type="component" value="Chromosome 1"/>
</dbReference>
<feature type="compositionally biased region" description="Low complexity" evidence="1">
    <location>
        <begin position="392"/>
        <end position="404"/>
    </location>
</feature>
<dbReference type="InterPro" id="IPR007621">
    <property type="entry name" value="TPM_dom"/>
</dbReference>
<accession>A0ABN6KBC1</accession>
<evidence type="ECO:0000313" key="4">
    <source>
        <dbReference type="EMBL" id="BDA78041.1"/>
    </source>
</evidence>
<feature type="compositionally biased region" description="Gly residues" evidence="1">
    <location>
        <begin position="405"/>
        <end position="424"/>
    </location>
</feature>
<feature type="transmembrane region" description="Helical" evidence="2">
    <location>
        <begin position="250"/>
        <end position="266"/>
    </location>
</feature>
<keyword evidence="2" id="KW-0812">Transmembrane</keyword>
<evidence type="ECO:0000313" key="5">
    <source>
        <dbReference type="Proteomes" id="UP000245263"/>
    </source>
</evidence>
<dbReference type="EMBL" id="AP025028">
    <property type="protein sequence ID" value="BDA78041.1"/>
    <property type="molecule type" value="Genomic_DNA"/>
</dbReference>
<sequence length="424" mass="47265">MDQVGYLNDSGAISELNERISRTESETQAEIAIVVLPSVGDYSPKEFATALFEAWGIGKKGKDNGVLFLHVVDQRRLEIETGYGMESILTDIKCKRILDELVIPEFKGENFSLGIVKGLRGIQRGIQNPEIGLSDLVEEKEEIFPYIDQPISHYIQTMETNMSAEHNGMGIFKRMLFEPKQSFKEFVVFFLSLAAIAVWFLFGGFLSILPFGNQSIYKVYSYFGKYLSWISGIIAGFSILPTELSESDTFFSILNLIPIGLILYFVNRKIENRLRNNPRTCPVCSQKMQKLNETKDNAYLSAGEISEEKIYSVDYDIWHCKGCDIHIKEKYSGSSPASTCKKCHFQTFRRISITVKRKADYDSGGLEIHHYECAHCKLTENREVHTAKLTRSSSGSSSSGYSSRGSGGSWGGGSSGGGGAGSSY</sequence>
<protein>
    <recommendedName>
        <fullName evidence="3">TPM domain-containing protein</fullName>
    </recommendedName>
</protein>
<evidence type="ECO:0000256" key="2">
    <source>
        <dbReference type="SAM" id="Phobius"/>
    </source>
</evidence>
<feature type="domain" description="TPM" evidence="3">
    <location>
        <begin position="2"/>
        <end position="123"/>
    </location>
</feature>
<evidence type="ECO:0000259" key="3">
    <source>
        <dbReference type="Pfam" id="PF04536"/>
    </source>
</evidence>
<dbReference type="Gene3D" id="3.10.310.50">
    <property type="match status" value="1"/>
</dbReference>
<feature type="transmembrane region" description="Helical" evidence="2">
    <location>
        <begin position="186"/>
        <end position="211"/>
    </location>
</feature>
<dbReference type="PANTHER" id="PTHR30373:SF2">
    <property type="entry name" value="UPF0603 PROTEIN YGCG"/>
    <property type="match status" value="1"/>
</dbReference>
<name>A0ABN6KBC1_9LEPT</name>
<reference evidence="4 5" key="1">
    <citation type="submission" date="2021-08" db="EMBL/GenBank/DDBJ databases">
        <title>Complete genome sequence of Leptospira kobayashii strain E30.</title>
        <authorList>
            <person name="Nakao R."/>
            <person name="Nakamura S."/>
            <person name="Masuzawa T."/>
            <person name="Koizumi N."/>
        </authorList>
    </citation>
    <scope>NUCLEOTIDE SEQUENCE [LARGE SCALE GENOMIC DNA]</scope>
    <source>
        <strain evidence="4 5">E30</strain>
    </source>
</reference>
<feature type="region of interest" description="Disordered" evidence="1">
    <location>
        <begin position="387"/>
        <end position="424"/>
    </location>
</feature>
<dbReference type="PANTHER" id="PTHR30373">
    <property type="entry name" value="UPF0603 PROTEIN YGCG"/>
    <property type="match status" value="1"/>
</dbReference>
<evidence type="ECO:0000256" key="1">
    <source>
        <dbReference type="SAM" id="MobiDB-lite"/>
    </source>
</evidence>
<keyword evidence="5" id="KW-1185">Reference proteome</keyword>
<feature type="transmembrane region" description="Helical" evidence="2">
    <location>
        <begin position="223"/>
        <end position="244"/>
    </location>
</feature>
<proteinExistence type="predicted"/>